<dbReference type="Proteomes" id="UP000029646">
    <property type="component" value="Unassembled WGS sequence"/>
</dbReference>
<reference evidence="2 3" key="1">
    <citation type="journal article" date="2014" name="Genome Announc.">
        <title>Draft Genome Sequence of Marine Flavobacterium Jejuia pallidilutea Strain 11shimoA1 and Pigmentation Mutants.</title>
        <authorList>
            <person name="Takatani N."/>
            <person name="Nakanishi M."/>
            <person name="Meirelles P."/>
            <person name="Mino S."/>
            <person name="Suda W."/>
            <person name="Oshima K."/>
            <person name="Hattori M."/>
            <person name="Ohkuma M."/>
            <person name="Hosokawa M."/>
            <person name="Miyashita K."/>
            <person name="Thompson F.L."/>
            <person name="Niwa A."/>
            <person name="Sawabe T."/>
            <person name="Sawabe T."/>
        </authorList>
    </citation>
    <scope>NUCLEOTIDE SEQUENCE [LARGE SCALE GENOMIC DNA]</scope>
    <source>
        <strain evidence="3">JCM19302</strain>
    </source>
</reference>
<protein>
    <submittedName>
        <fullName evidence="2">Uncharacterized protein</fullName>
    </submittedName>
</protein>
<dbReference type="AlphaFoldDB" id="A0A090WRL4"/>
<gene>
    <name evidence="2" type="ORF">JCM19302_2612</name>
</gene>
<feature type="transmembrane region" description="Helical" evidence="1">
    <location>
        <begin position="12"/>
        <end position="30"/>
    </location>
</feature>
<keyword evidence="1" id="KW-0472">Membrane</keyword>
<name>A0A090WRL4_9FLAO</name>
<organism evidence="2 3">
    <name type="scientific">Jejuia pallidilutea</name>
    <dbReference type="NCBI Taxonomy" id="504487"/>
    <lineage>
        <taxon>Bacteria</taxon>
        <taxon>Pseudomonadati</taxon>
        <taxon>Bacteroidota</taxon>
        <taxon>Flavobacteriia</taxon>
        <taxon>Flavobacteriales</taxon>
        <taxon>Flavobacteriaceae</taxon>
        <taxon>Jejuia</taxon>
    </lineage>
</organism>
<proteinExistence type="predicted"/>
<evidence type="ECO:0000256" key="1">
    <source>
        <dbReference type="SAM" id="Phobius"/>
    </source>
</evidence>
<accession>A0A090WRL4</accession>
<dbReference type="RefSeq" id="WP_042240407.1">
    <property type="nucleotide sequence ID" value="NZ_BBNR01000001.1"/>
</dbReference>
<evidence type="ECO:0000313" key="2">
    <source>
        <dbReference type="EMBL" id="GAL70037.1"/>
    </source>
</evidence>
<sequence>MNQQKHSIQFIIKFRIVIIVMFTVLMALAGHQTLNKLSVDNSLSIWFLEDDPSYKAYIEFQEKFGSDEIFIAMLPVKNAIGENDVNALKQLHQDIETLPYVKTTFSLAKAKYPIYANDKIIFDDLYNPKRSEKG</sequence>
<keyword evidence="1" id="KW-1133">Transmembrane helix</keyword>
<keyword evidence="1" id="KW-0812">Transmembrane</keyword>
<comment type="caution">
    <text evidence="2">The sequence shown here is derived from an EMBL/GenBank/DDBJ whole genome shotgun (WGS) entry which is preliminary data.</text>
</comment>
<dbReference type="EMBL" id="BBNS01000004">
    <property type="protein sequence ID" value="GAL70037.1"/>
    <property type="molecule type" value="Genomic_DNA"/>
</dbReference>
<evidence type="ECO:0000313" key="3">
    <source>
        <dbReference type="Proteomes" id="UP000029646"/>
    </source>
</evidence>